<dbReference type="Gene3D" id="3.40.50.10540">
    <property type="entry name" value="Crotonobetainyl-coa:carnitine coa-transferase, domain 1"/>
    <property type="match status" value="1"/>
</dbReference>
<sequence length="433" mass="46106">MGNRNGRTATVTGADQGKDRSIALQLSDEGASRVVNDRDTESGNAVANKITNTGRRSIASAAGVSENQTRSTGPLTGLRVVELASIGPGPHACMLLADLGADVIRIERHSIPELVPGSSTDNDTTLRGRKVVRANLKDPGDRAGVQNLIDRADVLVEGFRPGVTERLGLSPDDCLKRNPRLIYARMTGWGQDGPWAQSAGHDINYISLTGVLDNIGRADSKPVPPLNLLGDFGGGSMFLIVGVLAALWEREQSGQGQVVDGAIVDGTSALAALLWSLRGSGSWASGRGENFLDGSAPFYDTYTCADGRHVAVGCMEPQFFAAMIGGLGLEDAELPSQWDRTRWPELRSAFEAAFQSRTRDEWAAVFLGTDACVTPVLSYEEALAHPHMSARGTFENVGGIDQPRPAPRFSRTDPATPTPADDLDLAEASRCWA</sequence>
<dbReference type="SUPFAM" id="SSF89796">
    <property type="entry name" value="CoA-transferase family III (CaiB/BaiF)"/>
    <property type="match status" value="1"/>
</dbReference>
<accession>A0A2S8IYY2</accession>
<evidence type="ECO:0000313" key="5">
    <source>
        <dbReference type="Proteomes" id="UP000239290"/>
    </source>
</evidence>
<keyword evidence="2" id="KW-0413">Isomerase</keyword>
<dbReference type="GO" id="GO:0016853">
    <property type="term" value="F:isomerase activity"/>
    <property type="evidence" value="ECO:0007669"/>
    <property type="project" value="UniProtKB-KW"/>
</dbReference>
<comment type="caution">
    <text evidence="4">The sequence shown here is derived from an EMBL/GenBank/DDBJ whole genome shotgun (WGS) entry which is preliminary data.</text>
</comment>
<dbReference type="Proteomes" id="UP000239290">
    <property type="component" value="Unassembled WGS sequence"/>
</dbReference>
<dbReference type="InterPro" id="IPR003673">
    <property type="entry name" value="CoA-Trfase_fam_III"/>
</dbReference>
<name>A0A2S8IYY2_RHOOP</name>
<dbReference type="InterPro" id="IPR023606">
    <property type="entry name" value="CoA-Trfase_III_dom_1_sf"/>
</dbReference>
<dbReference type="EMBL" id="PUIO01000042">
    <property type="protein sequence ID" value="PQP20016.1"/>
    <property type="molecule type" value="Genomic_DNA"/>
</dbReference>
<comment type="similarity">
    <text evidence="1">Belongs to the CoA-transferase III family.</text>
</comment>
<dbReference type="SUPFAM" id="SSF51735">
    <property type="entry name" value="NAD(P)-binding Rossmann-fold domains"/>
    <property type="match status" value="1"/>
</dbReference>
<dbReference type="Pfam" id="PF02515">
    <property type="entry name" value="CoA_transf_3"/>
    <property type="match status" value="1"/>
</dbReference>
<dbReference type="PANTHER" id="PTHR48228">
    <property type="entry name" value="SUCCINYL-COA--D-CITRAMALATE COA-TRANSFERASE"/>
    <property type="match status" value="1"/>
</dbReference>
<gene>
    <name evidence="4" type="ORF">C5613_29130</name>
</gene>
<feature type="region of interest" description="Disordered" evidence="3">
    <location>
        <begin position="394"/>
        <end position="423"/>
    </location>
</feature>
<organism evidence="4 5">
    <name type="scientific">Rhodococcus opacus</name>
    <name type="common">Nocardia opaca</name>
    <dbReference type="NCBI Taxonomy" id="37919"/>
    <lineage>
        <taxon>Bacteria</taxon>
        <taxon>Bacillati</taxon>
        <taxon>Actinomycetota</taxon>
        <taxon>Actinomycetes</taxon>
        <taxon>Mycobacteriales</taxon>
        <taxon>Nocardiaceae</taxon>
        <taxon>Rhodococcus</taxon>
    </lineage>
</organism>
<dbReference type="AlphaFoldDB" id="A0A2S8IYY2"/>
<dbReference type="Gene3D" id="3.40.50.720">
    <property type="entry name" value="NAD(P)-binding Rossmann-like Domain"/>
    <property type="match status" value="1"/>
</dbReference>
<proteinExistence type="inferred from homology"/>
<evidence type="ECO:0000256" key="1">
    <source>
        <dbReference type="ARBA" id="ARBA00008383"/>
    </source>
</evidence>
<dbReference type="PANTHER" id="PTHR48228:SF5">
    <property type="entry name" value="ALPHA-METHYLACYL-COA RACEMASE"/>
    <property type="match status" value="1"/>
</dbReference>
<evidence type="ECO:0000256" key="2">
    <source>
        <dbReference type="ARBA" id="ARBA00023235"/>
    </source>
</evidence>
<dbReference type="InterPro" id="IPR050509">
    <property type="entry name" value="CoA-transferase_III"/>
</dbReference>
<evidence type="ECO:0000256" key="3">
    <source>
        <dbReference type="SAM" id="MobiDB-lite"/>
    </source>
</evidence>
<dbReference type="InterPro" id="IPR044855">
    <property type="entry name" value="CoA-Trfase_III_dom3_sf"/>
</dbReference>
<reference evidence="5" key="1">
    <citation type="submission" date="2018-02" db="EMBL/GenBank/DDBJ databases">
        <title>Draft genome sequencing of Rhodococcus opacus KU647198.</title>
        <authorList>
            <person name="Zheng B.-X."/>
        </authorList>
    </citation>
    <scope>NUCLEOTIDE SEQUENCE [LARGE SCALE GENOMIC DNA]</scope>
    <source>
        <strain evidence="5">04-OD7</strain>
    </source>
</reference>
<dbReference type="FunFam" id="3.30.1540.10:FF:000004">
    <property type="entry name" value="Probable alpha-methylacyl-CoA racemase mcr"/>
    <property type="match status" value="1"/>
</dbReference>
<dbReference type="InterPro" id="IPR036291">
    <property type="entry name" value="NAD(P)-bd_dom_sf"/>
</dbReference>
<evidence type="ECO:0000313" key="4">
    <source>
        <dbReference type="EMBL" id="PQP20016.1"/>
    </source>
</evidence>
<protein>
    <submittedName>
        <fullName evidence="4">Carnitine dehydratase</fullName>
    </submittedName>
</protein>
<dbReference type="Gene3D" id="3.30.1540.10">
    <property type="entry name" value="formyl-coa transferase, domain 3"/>
    <property type="match status" value="1"/>
</dbReference>